<gene>
    <name evidence="13" type="ORF">JAAARDRAFT_151484</name>
</gene>
<dbReference type="GO" id="GO:0046098">
    <property type="term" value="P:guanine metabolic process"/>
    <property type="evidence" value="ECO:0007669"/>
    <property type="project" value="TreeGrafter"/>
</dbReference>
<reference evidence="14" key="1">
    <citation type="journal article" date="2014" name="Proc. Natl. Acad. Sci. U.S.A.">
        <title>Extensive sampling of basidiomycete genomes demonstrates inadequacy of the white-rot/brown-rot paradigm for wood decay fungi.</title>
        <authorList>
            <person name="Riley R."/>
            <person name="Salamov A.A."/>
            <person name="Brown D.W."/>
            <person name="Nagy L.G."/>
            <person name="Floudas D."/>
            <person name="Held B.W."/>
            <person name="Levasseur A."/>
            <person name="Lombard V."/>
            <person name="Morin E."/>
            <person name="Otillar R."/>
            <person name="Lindquist E.A."/>
            <person name="Sun H."/>
            <person name="LaButti K.M."/>
            <person name="Schmutz J."/>
            <person name="Jabbour D."/>
            <person name="Luo H."/>
            <person name="Baker S.E."/>
            <person name="Pisabarro A.G."/>
            <person name="Walton J.D."/>
            <person name="Blanchette R.A."/>
            <person name="Henrissat B."/>
            <person name="Martin F."/>
            <person name="Cullen D."/>
            <person name="Hibbett D.S."/>
            <person name="Grigoriev I.V."/>
        </authorList>
    </citation>
    <scope>NUCLEOTIDE SEQUENCE [LARGE SCALE GENOMIC DNA]</scope>
    <source>
        <strain evidence="14">MUCL 33604</strain>
    </source>
</reference>
<evidence type="ECO:0000256" key="3">
    <source>
        <dbReference type="ARBA" id="ARBA00006745"/>
    </source>
</evidence>
<keyword evidence="6" id="KW-0378">Hydrolase</keyword>
<comment type="pathway">
    <text evidence="2">Purine metabolism; guanine degradation; xanthine from guanine: step 1/1.</text>
</comment>
<dbReference type="Gene3D" id="2.30.40.10">
    <property type="entry name" value="Urease, subunit C, domain 1"/>
    <property type="match status" value="1"/>
</dbReference>
<evidence type="ECO:0000313" key="13">
    <source>
        <dbReference type="EMBL" id="KDQ60774.1"/>
    </source>
</evidence>
<evidence type="ECO:0000256" key="7">
    <source>
        <dbReference type="ARBA" id="ARBA00022833"/>
    </source>
</evidence>
<dbReference type="InterPro" id="IPR032466">
    <property type="entry name" value="Metal_Hydrolase"/>
</dbReference>
<dbReference type="Gene3D" id="3.20.20.140">
    <property type="entry name" value="Metal-dependent hydrolases"/>
    <property type="match status" value="1"/>
</dbReference>
<dbReference type="InParanoid" id="A0A067Q1B4"/>
<dbReference type="GO" id="GO:0005829">
    <property type="term" value="C:cytosol"/>
    <property type="evidence" value="ECO:0007669"/>
    <property type="project" value="TreeGrafter"/>
</dbReference>
<dbReference type="AlphaFoldDB" id="A0A067Q1B4"/>
<name>A0A067Q1B4_9AGAM</name>
<dbReference type="GO" id="GO:0008892">
    <property type="term" value="F:guanine deaminase activity"/>
    <property type="evidence" value="ECO:0007669"/>
    <property type="project" value="UniProtKB-EC"/>
</dbReference>
<dbReference type="GO" id="GO:0008270">
    <property type="term" value="F:zinc ion binding"/>
    <property type="evidence" value="ECO:0007669"/>
    <property type="project" value="TreeGrafter"/>
</dbReference>
<dbReference type="EC" id="3.5.4.3" evidence="4"/>
<feature type="domain" description="Amidohydrolase-related" evidence="12">
    <location>
        <begin position="408"/>
        <end position="501"/>
    </location>
</feature>
<evidence type="ECO:0000256" key="9">
    <source>
        <dbReference type="ARBA" id="ARBA00056079"/>
    </source>
</evidence>
<dbReference type="FunCoup" id="A0A067Q1B4">
    <property type="interactions" value="287"/>
</dbReference>
<evidence type="ECO:0000256" key="10">
    <source>
        <dbReference type="ARBA" id="ARBA00069860"/>
    </source>
</evidence>
<dbReference type="PANTHER" id="PTHR11271">
    <property type="entry name" value="GUANINE DEAMINASE"/>
    <property type="match status" value="1"/>
</dbReference>
<evidence type="ECO:0000256" key="1">
    <source>
        <dbReference type="ARBA" id="ARBA00001947"/>
    </source>
</evidence>
<evidence type="ECO:0000259" key="12">
    <source>
        <dbReference type="Pfam" id="PF01979"/>
    </source>
</evidence>
<dbReference type="FunFam" id="3.20.20.140:FF:000022">
    <property type="entry name" value="Guanine deaminase"/>
    <property type="match status" value="1"/>
</dbReference>
<proteinExistence type="inferred from homology"/>
<comment type="cofactor">
    <cofactor evidence="1">
        <name>Zn(2+)</name>
        <dbReference type="ChEBI" id="CHEBI:29105"/>
    </cofactor>
</comment>
<keyword evidence="14" id="KW-1185">Reference proteome</keyword>
<dbReference type="STRING" id="933084.A0A067Q1B4"/>
<dbReference type="InterPro" id="IPR051607">
    <property type="entry name" value="Metallo-dep_hydrolases"/>
</dbReference>
<protein>
    <recommendedName>
        <fullName evidence="10">Probable guanine deaminase</fullName>
        <ecNumber evidence="4">3.5.4.3</ecNumber>
    </recommendedName>
    <alternativeName>
        <fullName evidence="11">Guanine aminohydrolase</fullName>
    </alternativeName>
</protein>
<dbReference type="OrthoDB" id="194468at2759"/>
<comment type="catalytic activity">
    <reaction evidence="8">
        <text>guanine + H2O + H(+) = xanthine + NH4(+)</text>
        <dbReference type="Rhea" id="RHEA:14665"/>
        <dbReference type="ChEBI" id="CHEBI:15377"/>
        <dbReference type="ChEBI" id="CHEBI:15378"/>
        <dbReference type="ChEBI" id="CHEBI:16235"/>
        <dbReference type="ChEBI" id="CHEBI:17712"/>
        <dbReference type="ChEBI" id="CHEBI:28938"/>
        <dbReference type="EC" id="3.5.4.3"/>
    </reaction>
</comment>
<dbReference type="SUPFAM" id="SSF51338">
    <property type="entry name" value="Composite domain of metallo-dependent hydrolases"/>
    <property type="match status" value="1"/>
</dbReference>
<evidence type="ECO:0000256" key="8">
    <source>
        <dbReference type="ARBA" id="ARBA00051148"/>
    </source>
</evidence>
<dbReference type="Proteomes" id="UP000027265">
    <property type="component" value="Unassembled WGS sequence"/>
</dbReference>
<evidence type="ECO:0000256" key="6">
    <source>
        <dbReference type="ARBA" id="ARBA00022801"/>
    </source>
</evidence>
<comment type="similarity">
    <text evidence="3">Belongs to the metallo-dependent hydrolases superfamily. ATZ/TRZ family.</text>
</comment>
<evidence type="ECO:0000313" key="14">
    <source>
        <dbReference type="Proteomes" id="UP000027265"/>
    </source>
</evidence>
<organism evidence="13 14">
    <name type="scientific">Jaapia argillacea MUCL 33604</name>
    <dbReference type="NCBI Taxonomy" id="933084"/>
    <lineage>
        <taxon>Eukaryota</taxon>
        <taxon>Fungi</taxon>
        <taxon>Dikarya</taxon>
        <taxon>Basidiomycota</taxon>
        <taxon>Agaricomycotina</taxon>
        <taxon>Agaricomycetes</taxon>
        <taxon>Agaricomycetidae</taxon>
        <taxon>Jaapiales</taxon>
        <taxon>Jaapiaceae</taxon>
        <taxon>Jaapia</taxon>
    </lineage>
</organism>
<dbReference type="InterPro" id="IPR006680">
    <property type="entry name" value="Amidohydro-rel"/>
</dbReference>
<dbReference type="SUPFAM" id="SSF51556">
    <property type="entry name" value="Metallo-dependent hydrolases"/>
    <property type="match status" value="1"/>
</dbReference>
<comment type="function">
    <text evidence="9">Catalyzes the hydrolytic deamination of guanine, producing xanthine and ammonia.</text>
</comment>
<dbReference type="PANTHER" id="PTHR11271:SF6">
    <property type="entry name" value="GUANINE DEAMINASE"/>
    <property type="match status" value="1"/>
</dbReference>
<evidence type="ECO:0000256" key="2">
    <source>
        <dbReference type="ARBA" id="ARBA00004984"/>
    </source>
</evidence>
<evidence type="ECO:0000256" key="11">
    <source>
        <dbReference type="ARBA" id="ARBA00083147"/>
    </source>
</evidence>
<feature type="domain" description="Amidohydrolase-related" evidence="12">
    <location>
        <begin position="77"/>
        <end position="391"/>
    </location>
</feature>
<keyword evidence="5" id="KW-0479">Metal-binding</keyword>
<keyword evidence="7" id="KW-0862">Zinc</keyword>
<dbReference type="EMBL" id="KL197713">
    <property type="protein sequence ID" value="KDQ60774.1"/>
    <property type="molecule type" value="Genomic_DNA"/>
</dbReference>
<evidence type="ECO:0000256" key="4">
    <source>
        <dbReference type="ARBA" id="ARBA00012781"/>
    </source>
</evidence>
<evidence type="ECO:0000256" key="5">
    <source>
        <dbReference type="ARBA" id="ARBA00022723"/>
    </source>
</evidence>
<dbReference type="HOGENOM" id="CLU_012358_0_1_1"/>
<dbReference type="InterPro" id="IPR011059">
    <property type="entry name" value="Metal-dep_hydrolase_composite"/>
</dbReference>
<dbReference type="Pfam" id="PF01979">
    <property type="entry name" value="Amidohydro_1"/>
    <property type="match status" value="2"/>
</dbReference>
<accession>A0A067Q1B4</accession>
<sequence length="509" mass="55004">MASNTASVTVFHGAVINPVNLSLYDALPSALLCVASSGEILWIEQNVPDSMVQDVMARNGHILDDTVNFVQLKRGEFLMPGFIDTHTHAPQVPNIGSGGEHELLDWLAEVTFPMEARFSDVEFSRKTYRAVVRRIIDSGTTTCCYYGTIHLEGTKALADVVHEFGQRAFVGKCNMDRNSSEDYVEPSPTASIDATRDLITYIRTLPLLPASPSGARTNGGTRDPDPRALVHPIITPRFAITCTAPLLSGLGKLAAADPTLHIQTHISENKSEVVFTKSLFPECTGYADVYDKAGLLRDNTILAHAVHLTDDEMDVIKKRGAGISHCPTSNFNLRSGVSRVGEMLDRGIKVGLGTDVSGGFSPSVLTAIQHASIASKIVAMQSDSEPPLSPSKPRPSWHSIPFAKKQLPIPTLLHLATLGGAQVCNMASYTGSFAPGKFFDALLVNVREEAGNPSVWGVDVDEVLGVGRGKGEEEELKGMLEKFLFCGDDRNIARVYVHGKVIGGKEWKA</sequence>